<comment type="caution">
    <text evidence="4">The sequence shown here is derived from an EMBL/GenBank/DDBJ whole genome shotgun (WGS) entry which is preliminary data.</text>
</comment>
<evidence type="ECO:0000313" key="4">
    <source>
        <dbReference type="EMBL" id="CAB9516925.1"/>
    </source>
</evidence>
<dbReference type="OrthoDB" id="10263291at2759"/>
<feature type="domain" description="Pyrroline-5-carboxylate reductase catalytic N-terminal" evidence="3">
    <location>
        <begin position="14"/>
        <end position="114"/>
    </location>
</feature>
<protein>
    <submittedName>
        <fullName evidence="4">NADP oxidoreductase coenzyme F420-dependent</fullName>
    </submittedName>
</protein>
<comment type="similarity">
    <text evidence="1">Belongs to the pyrroline-5-carboxylate reductase family.</text>
</comment>
<sequence>MAETDGNSYEPVSIGVLGCGTIASALITGMCKTQAKADPSIPVISRISLSRRSEKKSAALKEAYPDLVTVYDDNQKVLDTCDLVFLCVLNNQTATVLEPLQFDNQRHTLVSMVATSKLDMLTEATKLNPERVFKMICLPSAAKQEGCALIVPKVGATEKAANPTISTIHCMLDLLGGFVECETEEIMDVMITPTCLMGPLYGILRQNQEWLVKKGVPAKDATYFVGRQYWSMMQDAERGCQKDPNHFEELVAEQTPGGLNEQALRNLTQLGIYGAYDQAMEAVLSRLHGDSDGSLPTTKENGIKKET</sequence>
<organism evidence="4 5">
    <name type="scientific">Seminavis robusta</name>
    <dbReference type="NCBI Taxonomy" id="568900"/>
    <lineage>
        <taxon>Eukaryota</taxon>
        <taxon>Sar</taxon>
        <taxon>Stramenopiles</taxon>
        <taxon>Ochrophyta</taxon>
        <taxon>Bacillariophyta</taxon>
        <taxon>Bacillariophyceae</taxon>
        <taxon>Bacillariophycidae</taxon>
        <taxon>Naviculales</taxon>
        <taxon>Naviculaceae</taxon>
        <taxon>Seminavis</taxon>
    </lineage>
</organism>
<dbReference type="Pfam" id="PF03807">
    <property type="entry name" value="F420_oxidored"/>
    <property type="match status" value="1"/>
</dbReference>
<keyword evidence="5" id="KW-1185">Reference proteome</keyword>
<dbReference type="InterPro" id="IPR036291">
    <property type="entry name" value="NAD(P)-bd_dom_sf"/>
</dbReference>
<evidence type="ECO:0000256" key="1">
    <source>
        <dbReference type="ARBA" id="ARBA00005525"/>
    </source>
</evidence>
<dbReference type="AlphaFoldDB" id="A0A9N8HLK4"/>
<gene>
    <name evidence="4" type="ORF">SEMRO_816_G206600.1</name>
</gene>
<dbReference type="Proteomes" id="UP001153069">
    <property type="component" value="Unassembled WGS sequence"/>
</dbReference>
<dbReference type="Gene3D" id="3.40.50.720">
    <property type="entry name" value="NAD(P)-binding Rossmann-like Domain"/>
    <property type="match status" value="1"/>
</dbReference>
<accession>A0A9N8HLK4</accession>
<feature type="region of interest" description="Disordered" evidence="2">
    <location>
        <begin position="288"/>
        <end position="307"/>
    </location>
</feature>
<dbReference type="GO" id="GO:0055129">
    <property type="term" value="P:L-proline biosynthetic process"/>
    <property type="evidence" value="ECO:0007669"/>
    <property type="project" value="TreeGrafter"/>
</dbReference>
<dbReference type="SUPFAM" id="SSF51735">
    <property type="entry name" value="NAD(P)-binding Rossmann-fold domains"/>
    <property type="match status" value="1"/>
</dbReference>
<dbReference type="PANTHER" id="PTHR11645">
    <property type="entry name" value="PYRROLINE-5-CARBOXYLATE REDUCTASE"/>
    <property type="match status" value="1"/>
</dbReference>
<name>A0A9N8HLK4_9STRA</name>
<evidence type="ECO:0000259" key="3">
    <source>
        <dbReference type="Pfam" id="PF03807"/>
    </source>
</evidence>
<dbReference type="GO" id="GO:0004735">
    <property type="term" value="F:pyrroline-5-carboxylate reductase activity"/>
    <property type="evidence" value="ECO:0007669"/>
    <property type="project" value="TreeGrafter"/>
</dbReference>
<dbReference type="InterPro" id="IPR028939">
    <property type="entry name" value="P5C_Rdtase_cat_N"/>
</dbReference>
<dbReference type="EMBL" id="CAICTM010000815">
    <property type="protein sequence ID" value="CAB9516925.1"/>
    <property type="molecule type" value="Genomic_DNA"/>
</dbReference>
<evidence type="ECO:0000256" key="2">
    <source>
        <dbReference type="SAM" id="MobiDB-lite"/>
    </source>
</evidence>
<proteinExistence type="inferred from homology"/>
<dbReference type="PANTHER" id="PTHR11645:SF13">
    <property type="entry name" value="PYRROLINE-5-CARBOXYLATE REDUCTASE CATALYTIC N-TERMINAL DOMAIN-CONTAINING PROTEIN"/>
    <property type="match status" value="1"/>
</dbReference>
<evidence type="ECO:0000313" key="5">
    <source>
        <dbReference type="Proteomes" id="UP001153069"/>
    </source>
</evidence>
<reference evidence="4" key="1">
    <citation type="submission" date="2020-06" db="EMBL/GenBank/DDBJ databases">
        <authorList>
            <consortium name="Plant Systems Biology data submission"/>
        </authorList>
    </citation>
    <scope>NUCLEOTIDE SEQUENCE</scope>
    <source>
        <strain evidence="4">D6</strain>
    </source>
</reference>